<dbReference type="SUPFAM" id="SSF110581">
    <property type="entry name" value="Indigoidine synthase A-like"/>
    <property type="match status" value="1"/>
</dbReference>
<dbReference type="Proteomes" id="UP000799118">
    <property type="component" value="Unassembled WGS sequence"/>
</dbReference>
<dbReference type="OrthoDB" id="198885at2759"/>
<name>A0A6A4IGD1_9AGAR</name>
<evidence type="ECO:0000256" key="2">
    <source>
        <dbReference type="ARBA" id="ARBA00022801"/>
    </source>
</evidence>
<dbReference type="EMBL" id="ML769392">
    <property type="protein sequence ID" value="KAE9408137.1"/>
    <property type="molecule type" value="Genomic_DNA"/>
</dbReference>
<dbReference type="GO" id="GO:0005737">
    <property type="term" value="C:cytoplasm"/>
    <property type="evidence" value="ECO:0007669"/>
    <property type="project" value="TreeGrafter"/>
</dbReference>
<evidence type="ECO:0000313" key="8">
    <source>
        <dbReference type="Proteomes" id="UP000799118"/>
    </source>
</evidence>
<accession>A0A6A4IGD1</accession>
<keyword evidence="1" id="KW-0479">Metal-binding</keyword>
<dbReference type="Pfam" id="PF00294">
    <property type="entry name" value="PfkB"/>
    <property type="match status" value="1"/>
</dbReference>
<dbReference type="GO" id="GO:0016798">
    <property type="term" value="F:hydrolase activity, acting on glycosyl bonds"/>
    <property type="evidence" value="ECO:0007669"/>
    <property type="project" value="UniProtKB-KW"/>
</dbReference>
<dbReference type="Pfam" id="PF04227">
    <property type="entry name" value="Indigoidine_A"/>
    <property type="match status" value="1"/>
</dbReference>
<dbReference type="AlphaFoldDB" id="A0A6A4IGD1"/>
<proteinExistence type="inferred from homology"/>
<dbReference type="SUPFAM" id="SSF53613">
    <property type="entry name" value="Ribokinase-like"/>
    <property type="match status" value="1"/>
</dbReference>
<organism evidence="7 8">
    <name type="scientific">Gymnopus androsaceus JB14</name>
    <dbReference type="NCBI Taxonomy" id="1447944"/>
    <lineage>
        <taxon>Eukaryota</taxon>
        <taxon>Fungi</taxon>
        <taxon>Dikarya</taxon>
        <taxon>Basidiomycota</taxon>
        <taxon>Agaricomycotina</taxon>
        <taxon>Agaricomycetes</taxon>
        <taxon>Agaricomycetidae</taxon>
        <taxon>Agaricales</taxon>
        <taxon>Marasmiineae</taxon>
        <taxon>Omphalotaceae</taxon>
        <taxon>Gymnopus</taxon>
    </lineage>
</organism>
<keyword evidence="3" id="KW-0464">Manganese</keyword>
<dbReference type="PANTHER" id="PTHR42909:SF1">
    <property type="entry name" value="CARBOHYDRATE KINASE PFKB DOMAIN-CONTAINING PROTEIN"/>
    <property type="match status" value="1"/>
</dbReference>
<dbReference type="PANTHER" id="PTHR42909">
    <property type="entry name" value="ZGC:136858"/>
    <property type="match status" value="1"/>
</dbReference>
<dbReference type="GO" id="GO:0046872">
    <property type="term" value="F:metal ion binding"/>
    <property type="evidence" value="ECO:0007669"/>
    <property type="project" value="UniProtKB-KW"/>
</dbReference>
<dbReference type="InterPro" id="IPR007342">
    <property type="entry name" value="PsuG"/>
</dbReference>
<keyword evidence="5" id="KW-0326">Glycosidase</keyword>
<dbReference type="Gene3D" id="3.40.1790.10">
    <property type="entry name" value="Indigoidine synthase domain"/>
    <property type="match status" value="1"/>
</dbReference>
<keyword evidence="8" id="KW-1185">Reference proteome</keyword>
<protein>
    <submittedName>
        <fullName evidence="7">Indigoidine synthase A-like protein</fullName>
    </submittedName>
</protein>
<evidence type="ECO:0000313" key="7">
    <source>
        <dbReference type="EMBL" id="KAE9408137.1"/>
    </source>
</evidence>
<gene>
    <name evidence="7" type="ORF">BT96DRAFT_873759</name>
</gene>
<dbReference type="Gene3D" id="3.40.1190.20">
    <property type="match status" value="1"/>
</dbReference>
<reference evidence="7" key="1">
    <citation type="journal article" date="2019" name="Environ. Microbiol.">
        <title>Fungal ecological strategies reflected in gene transcription - a case study of two litter decomposers.</title>
        <authorList>
            <person name="Barbi F."/>
            <person name="Kohler A."/>
            <person name="Barry K."/>
            <person name="Baskaran P."/>
            <person name="Daum C."/>
            <person name="Fauchery L."/>
            <person name="Ihrmark K."/>
            <person name="Kuo A."/>
            <person name="LaButti K."/>
            <person name="Lipzen A."/>
            <person name="Morin E."/>
            <person name="Grigoriev I.V."/>
            <person name="Henrissat B."/>
            <person name="Lindahl B."/>
            <person name="Martin F."/>
        </authorList>
    </citation>
    <scope>NUCLEOTIDE SEQUENCE</scope>
    <source>
        <strain evidence="7">JB14</strain>
    </source>
</reference>
<dbReference type="InterPro" id="IPR029056">
    <property type="entry name" value="Ribokinase-like"/>
</dbReference>
<feature type="domain" description="Carbohydrate kinase PfkB" evidence="6">
    <location>
        <begin position="369"/>
        <end position="578"/>
    </location>
</feature>
<dbReference type="InterPro" id="IPR022830">
    <property type="entry name" value="Indigdn_synthA-like"/>
</dbReference>
<keyword evidence="2" id="KW-0378">Hydrolase</keyword>
<evidence type="ECO:0000256" key="5">
    <source>
        <dbReference type="ARBA" id="ARBA00023295"/>
    </source>
</evidence>
<dbReference type="InterPro" id="IPR011611">
    <property type="entry name" value="PfkB_dom"/>
</dbReference>
<sequence>MFRAFGRALHKSLSRGLHKSNSSLARNVDFSPEVLDALSRAAPIVALETTLISHGLPYPMNMQLADSMETNIRATGAIPATIGIIGGRVKIGMEKSEIERLANPTKPGSVFKISRRDIAPAIAMKADGGTTCASTLIFSALAGIKVFATGGLGGVHRGAESSMDISADLHELTRCPVGLVSSGVKSILDIGRTLEYLETLGVPAIAYGKSREFPAFFSPRSGFQVPWNAESPSIAADILYTQTQLQMQNGVLFAVPIPDKYEAAGAEIQRAVDQAVAESKENGISKRGKEVTPWLLNRVKELSNGTSLTSNVALLENNALIGGQIAVEYQKLAQEQPRSNDSVFFGLANQVPQPESPPLPSTTAEESAKLIVLGAAAVDVSARAFNAASDSALGSTVPGSISVSLGGVGRNIAEASHRVAPEVGSVLLLSPVGDDSFGHILMKETQSFGMRTDGLLLQKGQRTAVCNMIMDNQGNLTTGIADMAITEALSAGEALEIIKRQKPTILALDGNLSPDVISAVAKWGQKEGAKVFFEPTSVVKSTRILKAVETIMPTDPISPIDFISPNLIELRELFVSASEGPTDLMSQPNYWTALDNLSLASKYRLDLEHLTRVNVSTDSSKGTLSFLLDQGIAQMAVKLLPFFQHIVVKCGDKGVLVIMRVSAHNSASRWHREQSNVKARYIVSRTDSGETVVVSHFPALHVDTLINVTGAGDSFVGTLLTCLAQQPSAFDSPETLMQVIDISQRSAVLTLGTHDAVSLRLSELKERVANISNVL</sequence>
<dbReference type="HAMAP" id="MF_01876">
    <property type="entry name" value="PsiMP_glycosidase"/>
    <property type="match status" value="1"/>
</dbReference>
<evidence type="ECO:0000256" key="1">
    <source>
        <dbReference type="ARBA" id="ARBA00022723"/>
    </source>
</evidence>
<keyword evidence="4" id="KW-0456">Lyase</keyword>
<dbReference type="GO" id="GO:0004730">
    <property type="term" value="F:pseudouridylate synthase activity"/>
    <property type="evidence" value="ECO:0007669"/>
    <property type="project" value="InterPro"/>
</dbReference>
<evidence type="ECO:0000256" key="4">
    <source>
        <dbReference type="ARBA" id="ARBA00023239"/>
    </source>
</evidence>
<evidence type="ECO:0000259" key="6">
    <source>
        <dbReference type="Pfam" id="PF00294"/>
    </source>
</evidence>
<evidence type="ECO:0000256" key="3">
    <source>
        <dbReference type="ARBA" id="ARBA00023211"/>
    </source>
</evidence>